<dbReference type="Pfam" id="PF03780">
    <property type="entry name" value="Asp23"/>
    <property type="match status" value="1"/>
</dbReference>
<dbReference type="Proteomes" id="UP000321328">
    <property type="component" value="Unassembled WGS sequence"/>
</dbReference>
<dbReference type="InterPro" id="IPR005531">
    <property type="entry name" value="Asp23"/>
</dbReference>
<evidence type="ECO:0000256" key="1">
    <source>
        <dbReference type="ARBA" id="ARBA00005721"/>
    </source>
</evidence>
<accession>A0A511D6Y7</accession>
<keyword evidence="3" id="KW-1185">Reference proteome</keyword>
<dbReference type="OrthoDB" id="3711227at2"/>
<protein>
    <recommendedName>
        <fullName evidence="4">Asp23/Gls24 family envelope stress response protein</fullName>
    </recommendedName>
</protein>
<dbReference type="AlphaFoldDB" id="A0A511D6Y7"/>
<dbReference type="RefSeq" id="WP_051233514.1">
    <property type="nucleotide sequence ID" value="NZ_AUII01000048.1"/>
</dbReference>
<evidence type="ECO:0000313" key="3">
    <source>
        <dbReference type="Proteomes" id="UP000321328"/>
    </source>
</evidence>
<evidence type="ECO:0008006" key="4">
    <source>
        <dbReference type="Google" id="ProtNLM"/>
    </source>
</evidence>
<comment type="caution">
    <text evidence="2">The sequence shown here is derived from an EMBL/GenBank/DDBJ whole genome shotgun (WGS) entry which is preliminary data.</text>
</comment>
<comment type="similarity">
    <text evidence="1">Belongs to the asp23 family.</text>
</comment>
<dbReference type="EMBL" id="BJVI01000077">
    <property type="protein sequence ID" value="GEL20549.1"/>
    <property type="molecule type" value="Genomic_DNA"/>
</dbReference>
<organism evidence="2 3">
    <name type="scientific">Pseudonocardia asaccharolytica DSM 44247 = NBRC 16224</name>
    <dbReference type="NCBI Taxonomy" id="1123024"/>
    <lineage>
        <taxon>Bacteria</taxon>
        <taxon>Bacillati</taxon>
        <taxon>Actinomycetota</taxon>
        <taxon>Actinomycetes</taxon>
        <taxon>Pseudonocardiales</taxon>
        <taxon>Pseudonocardiaceae</taxon>
        <taxon>Pseudonocardia</taxon>
    </lineage>
</organism>
<evidence type="ECO:0000313" key="2">
    <source>
        <dbReference type="EMBL" id="GEL20549.1"/>
    </source>
</evidence>
<name>A0A511D6Y7_9PSEU</name>
<proteinExistence type="inferred from homology"/>
<reference evidence="2 3" key="1">
    <citation type="submission" date="2019-07" db="EMBL/GenBank/DDBJ databases">
        <title>Whole genome shotgun sequence of Pseudonocardia asaccharolytica NBRC 16224.</title>
        <authorList>
            <person name="Hosoyama A."/>
            <person name="Uohara A."/>
            <person name="Ohji S."/>
            <person name="Ichikawa N."/>
        </authorList>
    </citation>
    <scope>NUCLEOTIDE SEQUENCE [LARGE SCALE GENOMIC DNA]</scope>
    <source>
        <strain evidence="2 3">NBRC 16224</strain>
    </source>
</reference>
<sequence>MSSGELRGARLACGAEADDLLAQVAEGRAGERTPHQRLCPHCQATLAEYDRAWAPVRELAARKVHAPGEIVEAALRHIRGAAENPTYGLLTNGDGITRIAARVVAVTARETAARVSGVRVALSRLPAADTRSDQQADAGVAGESTAIKLTLAADYGQDLHALAERIRSEVTNEVRTLTGLDPVVVSVVIDDVFS</sequence>
<dbReference type="STRING" id="1123024.GCA_000423625_04871"/>
<gene>
    <name evidence="2" type="ORF">PA7_43860</name>
</gene>